<dbReference type="InterPro" id="IPR025490">
    <property type="entry name" value="RqcP"/>
</dbReference>
<dbReference type="SMART" id="SM00363">
    <property type="entry name" value="S4"/>
    <property type="match status" value="1"/>
</dbReference>
<evidence type="ECO:0000256" key="2">
    <source>
        <dbReference type="ARBA" id="ARBA00022730"/>
    </source>
</evidence>
<dbReference type="InterPro" id="IPR002942">
    <property type="entry name" value="S4_RNA-bd"/>
</dbReference>
<keyword evidence="3 5" id="KW-0694">RNA-binding</keyword>
<dbReference type="GO" id="GO:0043023">
    <property type="term" value="F:ribosomal large subunit binding"/>
    <property type="evidence" value="ECO:0007669"/>
    <property type="project" value="UniProtKB-UniRule"/>
</dbReference>
<protein>
    <recommendedName>
        <fullName evidence="5">RQC P-site tRNA stabilizing factor</fullName>
        <shortName evidence="5">RqcP</shortName>
    </recommendedName>
    <alternativeName>
        <fullName evidence="5">Ribosome-associated protein quality control protein P</fullName>
    </alternativeName>
</protein>
<evidence type="ECO:0000256" key="4">
    <source>
        <dbReference type="ARBA" id="ARBA00022917"/>
    </source>
</evidence>
<keyword evidence="7" id="KW-0346">Stress response</keyword>
<reference evidence="7 8" key="1">
    <citation type="submission" date="2020-08" db="EMBL/GenBank/DDBJ databases">
        <title>Genomic Encyclopedia of Type Strains, Phase IV (KMG-IV): sequencing the most valuable type-strain genomes for metagenomic binning, comparative biology and taxonomic classification.</title>
        <authorList>
            <person name="Goeker M."/>
        </authorList>
    </citation>
    <scope>NUCLEOTIDE SEQUENCE [LARGE SCALE GENOMIC DNA]</scope>
    <source>
        <strain evidence="7 8">DSM 24696</strain>
    </source>
</reference>
<dbReference type="GO" id="GO:0000049">
    <property type="term" value="F:tRNA binding"/>
    <property type="evidence" value="ECO:0007669"/>
    <property type="project" value="UniProtKB-UniRule"/>
</dbReference>
<dbReference type="PROSITE" id="PS50889">
    <property type="entry name" value="S4"/>
    <property type="match status" value="1"/>
</dbReference>
<organism evidence="7 8">
    <name type="scientific">Texcoconibacillus texcoconensis</name>
    <dbReference type="NCBI Taxonomy" id="1095777"/>
    <lineage>
        <taxon>Bacteria</taxon>
        <taxon>Bacillati</taxon>
        <taxon>Bacillota</taxon>
        <taxon>Bacilli</taxon>
        <taxon>Bacillales</taxon>
        <taxon>Bacillaceae</taxon>
        <taxon>Texcoconibacillus</taxon>
    </lineage>
</organism>
<dbReference type="GO" id="GO:0019843">
    <property type="term" value="F:rRNA binding"/>
    <property type="evidence" value="ECO:0007669"/>
    <property type="project" value="UniProtKB-UniRule"/>
</dbReference>
<dbReference type="CDD" id="cd00165">
    <property type="entry name" value="S4"/>
    <property type="match status" value="1"/>
</dbReference>
<dbReference type="InterPro" id="IPR036986">
    <property type="entry name" value="S4_RNA-bd_sf"/>
</dbReference>
<keyword evidence="2 5" id="KW-0699">rRNA-binding</keyword>
<proteinExistence type="inferred from homology"/>
<dbReference type="HAMAP" id="MF_00871">
    <property type="entry name" value="RqcP"/>
    <property type="match status" value="1"/>
</dbReference>
<dbReference type="Pfam" id="PF01479">
    <property type="entry name" value="S4"/>
    <property type="match status" value="1"/>
</dbReference>
<dbReference type="SUPFAM" id="SSF55174">
    <property type="entry name" value="Alpha-L RNA-binding motif"/>
    <property type="match status" value="1"/>
</dbReference>
<keyword evidence="4 5" id="KW-0648">Protein biosynthesis</keyword>
<name>A0A840QUD1_9BACI</name>
<comment type="function">
    <text evidence="5">Key component of the ribosome quality control system (RQC), a ribosome-associated complex that mediates the extraction of incompletely synthesized nascent chains from stalled ribosomes and their subsequent degradation. RqcH recruits Ala-charged tRNA, and with RqcP directs the elongation of stalled nascent chains on 50S ribosomal subunits, leading to non-templated C-terminal alanine extensions (Ala tail). The Ala tail promotes nascent chain degradation. RqcP is associated with the translocation-like movement of the peptidyl-tRNA from the A-site into the P-site.</text>
</comment>
<dbReference type="Gene3D" id="3.10.290.10">
    <property type="entry name" value="RNA-binding S4 domain"/>
    <property type="match status" value="1"/>
</dbReference>
<comment type="caution">
    <text evidence="7">The sequence shown here is derived from an EMBL/GenBank/DDBJ whole genome shotgun (WGS) entry which is preliminary data.</text>
</comment>
<dbReference type="Proteomes" id="UP000551878">
    <property type="component" value="Unassembled WGS sequence"/>
</dbReference>
<evidence type="ECO:0000256" key="1">
    <source>
        <dbReference type="ARBA" id="ARBA00022555"/>
    </source>
</evidence>
<gene>
    <name evidence="5" type="primary">rqcP</name>
    <name evidence="7" type="ORF">HNQ41_003122</name>
</gene>
<comment type="subunit">
    <text evidence="5">Associates with stalled 50S ribosomal subunits. Binds to RqcH, 23S rRNA and the P-site tRNA. Does not require RqcH for association with 50S subunits.</text>
</comment>
<dbReference type="PIRSF" id="PIRSF038881">
    <property type="entry name" value="RNAbp_HP1423"/>
    <property type="match status" value="1"/>
</dbReference>
<evidence type="ECO:0000313" key="7">
    <source>
        <dbReference type="EMBL" id="MBB5174899.1"/>
    </source>
</evidence>
<dbReference type="GO" id="GO:0072344">
    <property type="term" value="P:rescue of stalled ribosome"/>
    <property type="evidence" value="ECO:0007669"/>
    <property type="project" value="UniProtKB-UniRule"/>
</dbReference>
<accession>A0A840QUD1</accession>
<evidence type="ECO:0000313" key="8">
    <source>
        <dbReference type="Proteomes" id="UP000551878"/>
    </source>
</evidence>
<dbReference type="AlphaFoldDB" id="A0A840QUD1"/>
<evidence type="ECO:0000256" key="5">
    <source>
        <dbReference type="HAMAP-Rule" id="MF_00871"/>
    </source>
</evidence>
<comment type="similarity">
    <text evidence="5">Belongs to the RqcP family.</text>
</comment>
<dbReference type="EMBL" id="JACHHB010000018">
    <property type="protein sequence ID" value="MBB5174899.1"/>
    <property type="molecule type" value="Genomic_DNA"/>
</dbReference>
<evidence type="ECO:0000256" key="3">
    <source>
        <dbReference type="ARBA" id="ARBA00022884"/>
    </source>
</evidence>
<feature type="domain" description="RNA-binding S4" evidence="6">
    <location>
        <begin position="2"/>
        <end position="63"/>
    </location>
</feature>
<keyword evidence="8" id="KW-1185">Reference proteome</keyword>
<keyword evidence="1 5" id="KW-0820">tRNA-binding</keyword>
<evidence type="ECO:0000259" key="6">
    <source>
        <dbReference type="SMART" id="SM00363"/>
    </source>
</evidence>
<sequence>MMRIDKFLKVSRLIKRRTLAKEVASKGRIVINGNVAKAGSNVDIGDEIAIRFGQKKVTLRVERLESATKKEDAEGMYTLLKEEFIEADAE</sequence>